<dbReference type="CDD" id="cd23283">
    <property type="entry name" value="beta-trefoil_MIR_PMT1-like"/>
    <property type="match status" value="1"/>
</dbReference>
<feature type="transmembrane region" description="Helical" evidence="17">
    <location>
        <begin position="59"/>
        <end position="76"/>
    </location>
</feature>
<evidence type="ECO:0000256" key="17">
    <source>
        <dbReference type="SAM" id="Phobius"/>
    </source>
</evidence>
<feature type="transmembrane region" description="Helical" evidence="17">
    <location>
        <begin position="172"/>
        <end position="189"/>
    </location>
</feature>
<evidence type="ECO:0000256" key="15">
    <source>
        <dbReference type="SAM" id="Coils"/>
    </source>
</evidence>
<feature type="region of interest" description="Disordered" evidence="16">
    <location>
        <begin position="954"/>
        <end position="1007"/>
    </location>
</feature>
<dbReference type="EC" id="2.4.1.109" evidence="4"/>
<keyword evidence="9" id="KW-0256">Endoplasmic reticulum</keyword>
<evidence type="ECO:0000259" key="18">
    <source>
        <dbReference type="PROSITE" id="PS50919"/>
    </source>
</evidence>
<comment type="caution">
    <text evidence="19">The sequence shown here is derived from an EMBL/GenBank/DDBJ whole genome shotgun (WGS) entry which is preliminary data.</text>
</comment>
<dbReference type="SUPFAM" id="SSF82109">
    <property type="entry name" value="MIR domain"/>
    <property type="match status" value="1"/>
</dbReference>
<accession>A0A9P8AI07</accession>
<evidence type="ECO:0000256" key="11">
    <source>
        <dbReference type="ARBA" id="ARBA00023136"/>
    </source>
</evidence>
<protein>
    <recommendedName>
        <fullName evidence="4">dolichyl-phosphate-mannose--protein mannosyltransferase</fullName>
        <ecNumber evidence="4">2.4.1.109</ecNumber>
    </recommendedName>
</protein>
<sequence length="1007" mass="114327">MAKKTSQRVPPPIVVDKFTLSGVDPVEAPKFAEGEVRDYLVTTPSSKLVRNRSIDTQEYAILFGLLIVACVVRLYALGFPNSVVFDEVHFGKFAAKYIKKEFFMDVHPPLAKMLYGWVGQLGGYDGEFPFKTIGDPFPPEVPYYLMRLFPAVLGVGTVLFCYLTLRNSGVRPLVALFTLSVFLIENSSVTLSRYILLDSPLMFFIAFSIWAYKKFEFQKPFTSAWFTYLVLTGVGLGLSFSSKWVGLFTIAWVGASCVYQVWFIIGDLSVTFPQVVAHLFYRGFILLGVPLTMYLGFFAIHFNILTKDNESTALLTSAFKASLENNNIPKNMLALVGLGSVVTIKHLETFGGYLHSHNHFYPTGSKQQQITLYPHIDHNNKWVIEPYNLTIPEDEFVPLTNGMKIRLKHASSGRRLHSHDEKPPVSERDWQKEASCYGYDGFPGDANDDFVVEIVQKRSQPEARHFVRPIQTIFRLKHAMTGTYLFSSEVKLPDWGFKQQEVTTASQGARPLTYWYIEENTNERIPAASRTYVDYPKFGFWEKFLESHKRMWIINNGLTGHHNWQSSPQSWPLFERGINYWVHDHRQVYLFGNIPLYYAVTAALVTFVVHVMISVLRWQTGRSVATNKNVFNFNSQVFGYTLGWILHFFPFFIMGRQLFIHHYLPAFYFGVLVVGHFFELIVDYICVSPRLRQMSYVFFGLFFAASVFFYYNYSSLIYGTPWTKKVCNNSKLISTWDFECNAFFDTPGEYSNYTMTNIYMPTVTKTMTKDAPKPSAVETVFVKQAAPGEDQEELVQAALQEAAEKKSAVQAAAGEKIEEVKENVEEVKDEVKAKVEEVKEKVEEVKEAVPEVVEEVKENVEKVEEAVPEVVQEVKGKIEGVPEAVEQVVEAVPEAVEHAKKAVHEAIENVKEAVPEAIKQAKESVHEAVEQAKPVKEEAAEEVLEVVPEAAEEVLEEAQATPEISQAIDEHQELESPPPAETVYFDEEDDVPVVPPLAESPVDEETK</sequence>
<evidence type="ECO:0000256" key="9">
    <source>
        <dbReference type="ARBA" id="ARBA00022824"/>
    </source>
</evidence>
<dbReference type="GeneID" id="66114381"/>
<evidence type="ECO:0000256" key="12">
    <source>
        <dbReference type="ARBA" id="ARBA00023180"/>
    </source>
</evidence>
<comment type="subcellular location">
    <subcellularLocation>
        <location evidence="1">Endoplasmic reticulum membrane</location>
        <topology evidence="1">Multi-pass membrane protein</topology>
    </subcellularLocation>
</comment>
<evidence type="ECO:0000256" key="7">
    <source>
        <dbReference type="ARBA" id="ARBA00022692"/>
    </source>
</evidence>
<dbReference type="RefSeq" id="XP_043048793.1">
    <property type="nucleotide sequence ID" value="XM_043191821.1"/>
</dbReference>
<dbReference type="GO" id="GO:0005789">
    <property type="term" value="C:endoplasmic reticulum membrane"/>
    <property type="evidence" value="ECO:0007669"/>
    <property type="project" value="UniProtKB-SubCell"/>
</dbReference>
<dbReference type="InterPro" id="IPR032421">
    <property type="entry name" value="PMT_4TMC"/>
</dbReference>
<proteinExistence type="inferred from homology"/>
<keyword evidence="10 17" id="KW-1133">Transmembrane helix</keyword>
<keyword evidence="11 17" id="KW-0472">Membrane</keyword>
<feature type="transmembrane region" description="Helical" evidence="17">
    <location>
        <begin position="195"/>
        <end position="212"/>
    </location>
</feature>
<evidence type="ECO:0000256" key="8">
    <source>
        <dbReference type="ARBA" id="ARBA00022737"/>
    </source>
</evidence>
<comment type="catalytic activity">
    <reaction evidence="14">
        <text>a di-trans,poly-cis-dolichyl beta-D-mannosyl phosphate + L-seryl-[protein] = 3-O-(alpha-D-mannosyl)-L-seryl-[protein] + a di-trans,poly-cis-dolichyl phosphate + H(+)</text>
        <dbReference type="Rhea" id="RHEA:17377"/>
        <dbReference type="Rhea" id="RHEA-COMP:9863"/>
        <dbReference type="Rhea" id="RHEA-COMP:13546"/>
        <dbReference type="Rhea" id="RHEA-COMP:19498"/>
        <dbReference type="Rhea" id="RHEA-COMP:19501"/>
        <dbReference type="ChEBI" id="CHEBI:15378"/>
        <dbReference type="ChEBI" id="CHEBI:29999"/>
        <dbReference type="ChEBI" id="CHEBI:57683"/>
        <dbReference type="ChEBI" id="CHEBI:58211"/>
        <dbReference type="ChEBI" id="CHEBI:137321"/>
        <dbReference type="EC" id="2.4.1.109"/>
    </reaction>
</comment>
<evidence type="ECO:0000256" key="5">
    <source>
        <dbReference type="ARBA" id="ARBA00022676"/>
    </source>
</evidence>
<comment type="similarity">
    <text evidence="3">Belongs to the glycosyltransferase 39 family.</text>
</comment>
<dbReference type="SMART" id="SM00472">
    <property type="entry name" value="MIR"/>
    <property type="match status" value="3"/>
</dbReference>
<keyword evidence="7 17" id="KW-0812">Transmembrane</keyword>
<evidence type="ECO:0000256" key="6">
    <source>
        <dbReference type="ARBA" id="ARBA00022679"/>
    </source>
</evidence>
<evidence type="ECO:0000256" key="10">
    <source>
        <dbReference type="ARBA" id="ARBA00022989"/>
    </source>
</evidence>
<dbReference type="AlphaFoldDB" id="A0A9P8AI07"/>
<dbReference type="Pfam" id="PF16192">
    <property type="entry name" value="PMT_4TMC"/>
    <property type="match status" value="1"/>
</dbReference>
<dbReference type="OrthoDB" id="292747at2759"/>
<keyword evidence="20" id="KW-1185">Reference proteome</keyword>
<feature type="transmembrane region" description="Helical" evidence="17">
    <location>
        <begin position="596"/>
        <end position="616"/>
    </location>
</feature>
<dbReference type="Gene3D" id="1.20.120.20">
    <property type="entry name" value="Apolipoprotein"/>
    <property type="match status" value="1"/>
</dbReference>
<feature type="transmembrane region" description="Helical" evidence="17">
    <location>
        <begin position="666"/>
        <end position="687"/>
    </location>
</feature>
<evidence type="ECO:0000313" key="19">
    <source>
        <dbReference type="EMBL" id="KAG7193245.1"/>
    </source>
</evidence>
<comment type="catalytic activity">
    <reaction evidence="13">
        <text>a di-trans,poly-cis-dolichyl beta-D-mannosyl phosphate + L-threonyl-[protein] = 3-O-(alpha-D-mannosyl)-L-threonyl-[protein] + a di-trans,poly-cis-dolichyl phosphate + H(+)</text>
        <dbReference type="Rhea" id="RHEA:53396"/>
        <dbReference type="Rhea" id="RHEA-COMP:11060"/>
        <dbReference type="Rhea" id="RHEA-COMP:13547"/>
        <dbReference type="Rhea" id="RHEA-COMP:19498"/>
        <dbReference type="Rhea" id="RHEA-COMP:19501"/>
        <dbReference type="ChEBI" id="CHEBI:15378"/>
        <dbReference type="ChEBI" id="CHEBI:30013"/>
        <dbReference type="ChEBI" id="CHEBI:57683"/>
        <dbReference type="ChEBI" id="CHEBI:58211"/>
        <dbReference type="ChEBI" id="CHEBI:137323"/>
        <dbReference type="EC" id="2.4.1.109"/>
    </reaction>
</comment>
<dbReference type="Gene3D" id="2.80.10.50">
    <property type="match status" value="1"/>
</dbReference>
<dbReference type="PANTHER" id="PTHR10050:SF50">
    <property type="entry name" value="DOLICHYL-PHOSPHATE-MANNOSE--PROTEIN MANNOSYLTRANSFERASE 1-RELATED"/>
    <property type="match status" value="1"/>
</dbReference>
<keyword evidence="6" id="KW-0808">Transferase</keyword>
<evidence type="ECO:0000256" key="1">
    <source>
        <dbReference type="ARBA" id="ARBA00004477"/>
    </source>
</evidence>
<feature type="transmembrane region" description="Helical" evidence="17">
    <location>
        <begin position="280"/>
        <end position="302"/>
    </location>
</feature>
<dbReference type="InterPro" id="IPR027005">
    <property type="entry name" value="PMT-like"/>
</dbReference>
<dbReference type="Pfam" id="PF02815">
    <property type="entry name" value="MIR"/>
    <property type="match status" value="1"/>
</dbReference>
<feature type="domain" description="MIR" evidence="18">
    <location>
        <begin position="464"/>
        <end position="520"/>
    </location>
</feature>
<feature type="transmembrane region" description="Helical" evidence="17">
    <location>
        <begin position="247"/>
        <end position="268"/>
    </location>
</feature>
<evidence type="ECO:0000256" key="2">
    <source>
        <dbReference type="ARBA" id="ARBA00004922"/>
    </source>
</evidence>
<dbReference type="Proteomes" id="UP000790833">
    <property type="component" value="Unassembled WGS sequence"/>
</dbReference>
<gene>
    <name evidence="19" type="primary">PMT1</name>
    <name evidence="19" type="ORF">KQ657_001007</name>
</gene>
<feature type="domain" description="MIR" evidence="18">
    <location>
        <begin position="394"/>
        <end position="455"/>
    </location>
</feature>
<comment type="pathway">
    <text evidence="2">Protein modification; protein glycosylation.</text>
</comment>
<evidence type="ECO:0000256" key="16">
    <source>
        <dbReference type="SAM" id="MobiDB-lite"/>
    </source>
</evidence>
<dbReference type="InterPro" id="IPR016093">
    <property type="entry name" value="MIR_motif"/>
</dbReference>
<keyword evidence="5 19" id="KW-0328">Glycosyltransferase</keyword>
<organism evidence="19 20">
    <name type="scientific">Scheffersomyces spartinae</name>
    <dbReference type="NCBI Taxonomy" id="45513"/>
    <lineage>
        <taxon>Eukaryota</taxon>
        <taxon>Fungi</taxon>
        <taxon>Dikarya</taxon>
        <taxon>Ascomycota</taxon>
        <taxon>Saccharomycotina</taxon>
        <taxon>Pichiomycetes</taxon>
        <taxon>Debaryomycetaceae</taxon>
        <taxon>Scheffersomyces</taxon>
    </lineage>
</organism>
<evidence type="ECO:0000256" key="3">
    <source>
        <dbReference type="ARBA" id="ARBA00007222"/>
    </source>
</evidence>
<name>A0A9P8AI07_9ASCO</name>
<evidence type="ECO:0000313" key="20">
    <source>
        <dbReference type="Proteomes" id="UP000790833"/>
    </source>
</evidence>
<keyword evidence="15" id="KW-0175">Coiled coil</keyword>
<dbReference type="EMBL" id="JAHMUF010000013">
    <property type="protein sequence ID" value="KAG7193245.1"/>
    <property type="molecule type" value="Genomic_DNA"/>
</dbReference>
<feature type="domain" description="MIR" evidence="18">
    <location>
        <begin position="333"/>
        <end position="387"/>
    </location>
</feature>
<dbReference type="Pfam" id="PF02366">
    <property type="entry name" value="PMT"/>
    <property type="match status" value="1"/>
</dbReference>
<keyword evidence="8" id="KW-0677">Repeat</keyword>
<dbReference type="InterPro" id="IPR003342">
    <property type="entry name" value="ArnT-like_N"/>
</dbReference>
<dbReference type="InterPro" id="IPR036300">
    <property type="entry name" value="MIR_dom_sf"/>
</dbReference>
<dbReference type="GO" id="GO:0004169">
    <property type="term" value="F:dolichyl-phosphate-mannose-protein mannosyltransferase activity"/>
    <property type="evidence" value="ECO:0007669"/>
    <property type="project" value="UniProtKB-EC"/>
</dbReference>
<feature type="transmembrane region" description="Helical" evidence="17">
    <location>
        <begin position="637"/>
        <end position="654"/>
    </location>
</feature>
<feature type="coiled-coil region" evidence="15">
    <location>
        <begin position="810"/>
        <end position="873"/>
    </location>
</feature>
<evidence type="ECO:0000256" key="4">
    <source>
        <dbReference type="ARBA" id="ARBA00012839"/>
    </source>
</evidence>
<feature type="transmembrane region" description="Helical" evidence="17">
    <location>
        <begin position="224"/>
        <end position="241"/>
    </location>
</feature>
<evidence type="ECO:0000256" key="14">
    <source>
        <dbReference type="ARBA" id="ARBA00045102"/>
    </source>
</evidence>
<feature type="transmembrane region" description="Helical" evidence="17">
    <location>
        <begin position="144"/>
        <end position="165"/>
    </location>
</feature>
<evidence type="ECO:0000256" key="13">
    <source>
        <dbReference type="ARBA" id="ARBA00045085"/>
    </source>
</evidence>
<reference evidence="19" key="1">
    <citation type="submission" date="2021-03" db="EMBL/GenBank/DDBJ databases">
        <authorList>
            <person name="Palmer J.M."/>
        </authorList>
    </citation>
    <scope>NUCLEOTIDE SEQUENCE</scope>
    <source>
        <strain evidence="19">ARV_011</strain>
    </source>
</reference>
<feature type="transmembrane region" description="Helical" evidence="17">
    <location>
        <begin position="694"/>
        <end position="713"/>
    </location>
</feature>
<dbReference type="PROSITE" id="PS50919">
    <property type="entry name" value="MIR"/>
    <property type="match status" value="3"/>
</dbReference>
<dbReference type="PANTHER" id="PTHR10050">
    <property type="entry name" value="DOLICHYL-PHOSPHATE-MANNOSE--PROTEIN MANNOSYLTRANSFERASE"/>
    <property type="match status" value="1"/>
</dbReference>
<keyword evidence="12" id="KW-0325">Glycoprotein</keyword>
<dbReference type="SUPFAM" id="SSF58104">
    <property type="entry name" value="Methyl-accepting chemotaxis protein (MCP) signaling domain"/>
    <property type="match status" value="1"/>
</dbReference>